<dbReference type="SMART" id="SM00320">
    <property type="entry name" value="WD40"/>
    <property type="match status" value="1"/>
</dbReference>
<dbReference type="EMBL" id="JAHCVI010000001">
    <property type="protein sequence ID" value="KAG7291241.1"/>
    <property type="molecule type" value="Genomic_DNA"/>
</dbReference>
<protein>
    <submittedName>
        <fullName evidence="4">Uncharacterized protein</fullName>
    </submittedName>
</protein>
<keyword evidence="5" id="KW-1185">Reference proteome</keyword>
<dbReference type="AlphaFoldDB" id="A0AAD4I1J6"/>
<dbReference type="InterPro" id="IPR036322">
    <property type="entry name" value="WD40_repeat_dom_sf"/>
</dbReference>
<reference evidence="4" key="1">
    <citation type="submission" date="2023-02" db="EMBL/GenBank/DDBJ databases">
        <authorList>
            <person name="Palmer J.M."/>
        </authorList>
    </citation>
    <scope>NUCLEOTIDE SEQUENCE</scope>
    <source>
        <strain evidence="4">FW57</strain>
    </source>
</reference>
<comment type="caution">
    <text evidence="4">The sequence shown here is derived from an EMBL/GenBank/DDBJ whole genome shotgun (WGS) entry which is preliminary data.</text>
</comment>
<proteinExistence type="predicted"/>
<keyword evidence="2" id="KW-0677">Repeat</keyword>
<feature type="repeat" description="WD" evidence="3">
    <location>
        <begin position="28"/>
        <end position="69"/>
    </location>
</feature>
<dbReference type="Proteomes" id="UP001197093">
    <property type="component" value="Unassembled WGS sequence"/>
</dbReference>
<evidence type="ECO:0000313" key="4">
    <source>
        <dbReference type="EMBL" id="KAG7291241.1"/>
    </source>
</evidence>
<evidence type="ECO:0000313" key="5">
    <source>
        <dbReference type="Proteomes" id="UP001197093"/>
    </source>
</evidence>
<evidence type="ECO:0000256" key="1">
    <source>
        <dbReference type="ARBA" id="ARBA00022574"/>
    </source>
</evidence>
<dbReference type="Gene3D" id="2.130.10.10">
    <property type="entry name" value="YVTN repeat-like/Quinoprotein amine dehydrogenase"/>
    <property type="match status" value="1"/>
</dbReference>
<dbReference type="PANTHER" id="PTHR19848">
    <property type="entry name" value="WD40 REPEAT PROTEIN"/>
    <property type="match status" value="1"/>
</dbReference>
<dbReference type="SUPFAM" id="SSF50978">
    <property type="entry name" value="WD40 repeat-like"/>
    <property type="match status" value="1"/>
</dbReference>
<accession>A0AAD4I1J6</accession>
<evidence type="ECO:0000256" key="2">
    <source>
        <dbReference type="ARBA" id="ARBA00022737"/>
    </source>
</evidence>
<dbReference type="PROSITE" id="PS50082">
    <property type="entry name" value="WD_REPEATS_2"/>
    <property type="match status" value="1"/>
</dbReference>
<name>A0AAD4I1J6_9PEZI</name>
<evidence type="ECO:0000256" key="3">
    <source>
        <dbReference type="PROSITE-ProRule" id="PRU00221"/>
    </source>
</evidence>
<dbReference type="PANTHER" id="PTHR19848:SF8">
    <property type="entry name" value="F-BOX AND WD REPEAT DOMAIN CONTAINING 7"/>
    <property type="match status" value="1"/>
</dbReference>
<keyword evidence="1 3" id="KW-0853">WD repeat</keyword>
<dbReference type="InterPro" id="IPR015943">
    <property type="entry name" value="WD40/YVTN_repeat-like_dom_sf"/>
</dbReference>
<sequence>MIAGIREFWGAHRQTLEGHGNSVNVQTLEGHSRWVSAVVFSPDGKTLVSALRDRTVRLWDTATSAHQQTLEGTCLSPAVPRVAALLYPLQPVSPAANTMLFSPPSNTKEKDKRWQAFAKVGFRDSRYLWTDYWQRFNTMPIPLLDEDAFFSDALAAASVAQDREHLEKLLDERSKERRAELVRIVGKILHAAIFDRNPSSPEATWHAAEKVGRSGSLDSFI</sequence>
<dbReference type="Pfam" id="PF00400">
    <property type="entry name" value="WD40"/>
    <property type="match status" value="1"/>
</dbReference>
<dbReference type="InterPro" id="IPR001680">
    <property type="entry name" value="WD40_rpt"/>
</dbReference>
<organism evidence="4 5">
    <name type="scientific">Staphylotrichum longicolle</name>
    <dbReference type="NCBI Taxonomy" id="669026"/>
    <lineage>
        <taxon>Eukaryota</taxon>
        <taxon>Fungi</taxon>
        <taxon>Dikarya</taxon>
        <taxon>Ascomycota</taxon>
        <taxon>Pezizomycotina</taxon>
        <taxon>Sordariomycetes</taxon>
        <taxon>Sordariomycetidae</taxon>
        <taxon>Sordariales</taxon>
        <taxon>Chaetomiaceae</taxon>
        <taxon>Staphylotrichum</taxon>
    </lineage>
</organism>
<dbReference type="PROSITE" id="PS50294">
    <property type="entry name" value="WD_REPEATS_REGION"/>
    <property type="match status" value="1"/>
</dbReference>
<gene>
    <name evidence="4" type="ORF">NEMBOFW57_001253</name>
</gene>